<sequence>MSVPFEPFDTPGARTYYGNRRCSSAGGEFGESCPGVLRIGQDLGTTGPAQRRFNPRVWAPFSRDLCGTRGRTPIAYSANVFEKVQAEIPDLVKEMNDRGLGMRMVFRAPGNEGLHSGFNWTGKFSYGQEILPGDDETTGRVKEKQVHRLTFDSKRNDDGSLELTQHIPGNELSRCIHIILQHQLTGCGRTSKRSSQREDNLVQRACWAAWHHKGHWSFGSPHIDRDGMTYLPCVYGDKTPIPRKYLNQLIEVIDKEEIHLPLKKEIFSWWIIIKCASRQRSLEWRETHTGRNV</sequence>
<dbReference type="InterPro" id="IPR042098">
    <property type="entry name" value="TauD-like_sf"/>
</dbReference>
<evidence type="ECO:0000256" key="1">
    <source>
        <dbReference type="ARBA" id="ARBA00023002"/>
    </source>
</evidence>
<evidence type="ECO:0000313" key="3">
    <source>
        <dbReference type="Proteomes" id="UP000616885"/>
    </source>
</evidence>
<dbReference type="Gene3D" id="3.60.130.10">
    <property type="entry name" value="Clavaminate synthase-like"/>
    <property type="match status" value="1"/>
</dbReference>
<evidence type="ECO:0000313" key="2">
    <source>
        <dbReference type="EMBL" id="KAF9744485.1"/>
    </source>
</evidence>
<dbReference type="AlphaFoldDB" id="A0A8H7K204"/>
<dbReference type="Proteomes" id="UP000616885">
    <property type="component" value="Unassembled WGS sequence"/>
</dbReference>
<organism evidence="2 3">
    <name type="scientific">Bionectria ochroleuca</name>
    <name type="common">Gliocladium roseum</name>
    <dbReference type="NCBI Taxonomy" id="29856"/>
    <lineage>
        <taxon>Eukaryota</taxon>
        <taxon>Fungi</taxon>
        <taxon>Dikarya</taxon>
        <taxon>Ascomycota</taxon>
        <taxon>Pezizomycotina</taxon>
        <taxon>Sordariomycetes</taxon>
        <taxon>Hypocreomycetidae</taxon>
        <taxon>Hypocreales</taxon>
        <taxon>Bionectriaceae</taxon>
        <taxon>Clonostachys</taxon>
    </lineage>
</organism>
<evidence type="ECO:0008006" key="4">
    <source>
        <dbReference type="Google" id="ProtNLM"/>
    </source>
</evidence>
<reference evidence="2" key="1">
    <citation type="submission" date="2020-10" db="EMBL/GenBank/DDBJ databases">
        <title>High-Quality Genome Resource of Clonostachys rosea strain S41 by Oxford Nanopore Long-Read Sequencing.</title>
        <authorList>
            <person name="Wang H."/>
        </authorList>
    </citation>
    <scope>NUCLEOTIDE SEQUENCE</scope>
    <source>
        <strain evidence="2">S41</strain>
    </source>
</reference>
<gene>
    <name evidence="2" type="ORF">IM811_005266</name>
</gene>
<accession>A0A8H7K204</accession>
<name>A0A8H7K204_BIOOC</name>
<dbReference type="GO" id="GO:0016491">
    <property type="term" value="F:oxidoreductase activity"/>
    <property type="evidence" value="ECO:0007669"/>
    <property type="project" value="UniProtKB-KW"/>
</dbReference>
<keyword evidence="1" id="KW-0560">Oxidoreductase</keyword>
<protein>
    <recommendedName>
        <fullName evidence="4">TauD/TfdA-like domain-containing protein</fullName>
    </recommendedName>
</protein>
<proteinExistence type="predicted"/>
<comment type="caution">
    <text evidence="2">The sequence shown here is derived from an EMBL/GenBank/DDBJ whole genome shotgun (WGS) entry which is preliminary data.</text>
</comment>
<dbReference type="EMBL" id="JADCTT010000014">
    <property type="protein sequence ID" value="KAF9744485.1"/>
    <property type="molecule type" value="Genomic_DNA"/>
</dbReference>